<sequence>MFATPIYYYEMSGQMKTLLDRLNPLYPSDYRFRKVYMLMTATEDEDYVPEKAISGLQGWVDCFEKAELAGSLFCGGISDPDEASGKKEEQDEAYEFGKSLK</sequence>
<reference evidence="3 4" key="1">
    <citation type="submission" date="2023-07" db="EMBL/GenBank/DDBJ databases">
        <title>Genomic Encyclopedia of Type Strains, Phase IV (KMG-IV): sequencing the most valuable type-strain genomes for metagenomic binning, comparative biology and taxonomic classification.</title>
        <authorList>
            <person name="Goeker M."/>
        </authorList>
    </citation>
    <scope>NUCLEOTIDE SEQUENCE [LARGE SCALE GENOMIC DNA]</scope>
    <source>
        <strain evidence="3 4">DSM 105143</strain>
    </source>
</reference>
<keyword evidence="4" id="KW-1185">Reference proteome</keyword>
<evidence type="ECO:0000256" key="1">
    <source>
        <dbReference type="SAM" id="MobiDB-lite"/>
    </source>
</evidence>
<name>A0ABT9YQT7_9STRE</name>
<evidence type="ECO:0000313" key="4">
    <source>
        <dbReference type="Proteomes" id="UP001223079"/>
    </source>
</evidence>
<evidence type="ECO:0000313" key="3">
    <source>
        <dbReference type="EMBL" id="MDQ0222361.1"/>
    </source>
</evidence>
<feature type="domain" description="NADPH-dependent FMN reductase-like" evidence="2">
    <location>
        <begin position="2"/>
        <end position="41"/>
    </location>
</feature>
<comment type="caution">
    <text evidence="3">The sequence shown here is derived from an EMBL/GenBank/DDBJ whole genome shotgun (WGS) entry which is preliminary data.</text>
</comment>
<accession>A0ABT9YQT7</accession>
<organism evidence="3 4">
    <name type="scientific">Streptococcus moroccensis</name>
    <dbReference type="NCBI Taxonomy" id="1451356"/>
    <lineage>
        <taxon>Bacteria</taxon>
        <taxon>Bacillati</taxon>
        <taxon>Bacillota</taxon>
        <taxon>Bacilli</taxon>
        <taxon>Lactobacillales</taxon>
        <taxon>Streptococcaceae</taxon>
        <taxon>Streptococcus</taxon>
    </lineage>
</organism>
<dbReference type="InterPro" id="IPR005025">
    <property type="entry name" value="FMN_Rdtase-like_dom"/>
</dbReference>
<protein>
    <recommendedName>
        <fullName evidence="2">NADPH-dependent FMN reductase-like domain-containing protein</fullName>
    </recommendedName>
</protein>
<dbReference type="EMBL" id="JAUSTM010000007">
    <property type="protein sequence ID" value="MDQ0222361.1"/>
    <property type="molecule type" value="Genomic_DNA"/>
</dbReference>
<dbReference type="Gene3D" id="3.40.50.360">
    <property type="match status" value="1"/>
</dbReference>
<dbReference type="Proteomes" id="UP001223079">
    <property type="component" value="Unassembled WGS sequence"/>
</dbReference>
<proteinExistence type="predicted"/>
<dbReference type="SUPFAM" id="SSF52218">
    <property type="entry name" value="Flavoproteins"/>
    <property type="match status" value="1"/>
</dbReference>
<dbReference type="Pfam" id="PF03358">
    <property type="entry name" value="FMN_red"/>
    <property type="match status" value="1"/>
</dbReference>
<dbReference type="InterPro" id="IPR029039">
    <property type="entry name" value="Flavoprotein-like_sf"/>
</dbReference>
<gene>
    <name evidence="3" type="ORF">J2S23_000913</name>
</gene>
<feature type="region of interest" description="Disordered" evidence="1">
    <location>
        <begin position="79"/>
        <end position="101"/>
    </location>
</feature>
<evidence type="ECO:0000259" key="2">
    <source>
        <dbReference type="Pfam" id="PF03358"/>
    </source>
</evidence>